<dbReference type="EMBL" id="MT631469">
    <property type="protein sequence ID" value="QNO51414.1"/>
    <property type="molecule type" value="Genomic_DNA"/>
</dbReference>
<evidence type="ECO:0000313" key="1">
    <source>
        <dbReference type="EMBL" id="QNO51414.1"/>
    </source>
</evidence>
<evidence type="ECO:0000313" key="2">
    <source>
        <dbReference type="EMBL" id="QNO53027.1"/>
    </source>
</evidence>
<reference evidence="1" key="1">
    <citation type="submission" date="2020-06" db="EMBL/GenBank/DDBJ databases">
        <title>Unique genomic features of the anaerobic methanotrophic archaea.</title>
        <authorList>
            <person name="Chadwick G.L."/>
            <person name="Skennerton C.T."/>
            <person name="Laso-Perez R."/>
            <person name="Leu A.O."/>
            <person name="Speth D.R."/>
            <person name="Yu H."/>
            <person name="Morgan-Lang C."/>
            <person name="Hatzenpichler R."/>
            <person name="Goudeau D."/>
            <person name="Malmstrom R."/>
            <person name="Brazelton W.J."/>
            <person name="Woyke T."/>
            <person name="Hallam S.J."/>
            <person name="Tyson G.W."/>
            <person name="Wegener G."/>
            <person name="Boetius A."/>
            <person name="Orphan V."/>
        </authorList>
    </citation>
    <scope>NUCLEOTIDE SEQUENCE</scope>
</reference>
<dbReference type="Gene3D" id="3.40.50.1820">
    <property type="entry name" value="alpha/beta hydrolase"/>
    <property type="match status" value="1"/>
</dbReference>
<name>A0A7G9YTT0_9EURY</name>
<dbReference type="AlphaFoldDB" id="A0A7G9YTT0"/>
<sequence>MTKKMEDKKMKNKQAEALTNARSIEKRVFTKEEHASSHCQVGNLTLAINYIIDWIDRKS</sequence>
<protein>
    <submittedName>
        <fullName evidence="1">Uncharacterized protein</fullName>
    </submittedName>
</protein>
<proteinExistence type="predicted"/>
<gene>
    <name evidence="2" type="ORF">GKHFHOKN_00003</name>
    <name evidence="1" type="ORF">PFCPEAIJ_00016</name>
</gene>
<dbReference type="InterPro" id="IPR029058">
    <property type="entry name" value="AB_hydrolase_fold"/>
</dbReference>
<dbReference type="EMBL" id="MT631529">
    <property type="protein sequence ID" value="QNO53027.1"/>
    <property type="molecule type" value="Genomic_DNA"/>
</dbReference>
<organism evidence="1">
    <name type="scientific">Candidatus Methanophagaceae archaeon ANME-1 ERB6</name>
    <dbReference type="NCBI Taxonomy" id="2759912"/>
    <lineage>
        <taxon>Archaea</taxon>
        <taxon>Methanobacteriati</taxon>
        <taxon>Methanobacteriota</taxon>
        <taxon>Stenosarchaea group</taxon>
        <taxon>Methanomicrobia</taxon>
        <taxon>Candidatus Methanophagales</taxon>
        <taxon>Candidatus Methanophagaceae</taxon>
    </lineage>
</organism>
<accession>A0A7G9YTT0</accession>